<protein>
    <recommendedName>
        <fullName evidence="1">HD/PDEase domain-containing protein</fullName>
    </recommendedName>
</protein>
<comment type="caution">
    <text evidence="2">The sequence shown here is derived from an EMBL/GenBank/DDBJ whole genome shotgun (WGS) entry which is preliminary data.</text>
</comment>
<dbReference type="InterPro" id="IPR003607">
    <property type="entry name" value="HD/PDEase_dom"/>
</dbReference>
<dbReference type="EMBL" id="SLXV01000001">
    <property type="protein sequence ID" value="TCP70669.1"/>
    <property type="molecule type" value="Genomic_DNA"/>
</dbReference>
<evidence type="ECO:0000313" key="2">
    <source>
        <dbReference type="EMBL" id="TCP70669.1"/>
    </source>
</evidence>
<evidence type="ECO:0000259" key="1">
    <source>
        <dbReference type="SMART" id="SM00471"/>
    </source>
</evidence>
<dbReference type="Pfam" id="PF01966">
    <property type="entry name" value="HD"/>
    <property type="match status" value="1"/>
</dbReference>
<feature type="domain" description="HD/PDEase" evidence="1">
    <location>
        <begin position="24"/>
        <end position="139"/>
    </location>
</feature>
<organism evidence="2 3">
    <name type="scientific">Baia soyae</name>
    <dbReference type="NCBI Taxonomy" id="1544746"/>
    <lineage>
        <taxon>Bacteria</taxon>
        <taxon>Bacillati</taxon>
        <taxon>Bacillota</taxon>
        <taxon>Bacilli</taxon>
        <taxon>Bacillales</taxon>
        <taxon>Thermoactinomycetaceae</taxon>
        <taxon>Baia</taxon>
    </lineage>
</organism>
<dbReference type="SUPFAM" id="SSF109604">
    <property type="entry name" value="HD-domain/PDEase-like"/>
    <property type="match status" value="1"/>
</dbReference>
<evidence type="ECO:0000313" key="3">
    <source>
        <dbReference type="Proteomes" id="UP000294746"/>
    </source>
</evidence>
<dbReference type="AlphaFoldDB" id="A0A4R2S2T9"/>
<dbReference type="SMART" id="SM00471">
    <property type="entry name" value="HDc"/>
    <property type="match status" value="1"/>
</dbReference>
<proteinExistence type="predicted"/>
<dbReference type="CDD" id="cd00077">
    <property type="entry name" value="HDc"/>
    <property type="match status" value="1"/>
</dbReference>
<dbReference type="PANTHER" id="PTHR33594:SF1">
    <property type="entry name" value="HD_PDEASE DOMAIN-CONTAINING PROTEIN"/>
    <property type="match status" value="1"/>
</dbReference>
<sequence>MIFTKKQILGSAQDFAYQVHHNDTSGHDFLHIERVVNNAKTIAKHAGADSFICQMAAYLHDIADEKISSDPEKSTQQIIQFLIEQGLSTEDREHIMEIITTMSFRGGANKQPPRTLEGKVVQDADRLDALGAIGIARVMAYSGHTARPIHDPSILVRDQMTVAEYRSNRGTAVTHFYEKLLKLKDLMNTDYGRHMAEGRHRVMEEYLEQFYAEWDGER</sequence>
<dbReference type="InterPro" id="IPR006674">
    <property type="entry name" value="HD_domain"/>
</dbReference>
<dbReference type="Gene3D" id="1.20.58.1910">
    <property type="match status" value="1"/>
</dbReference>
<gene>
    <name evidence="2" type="ORF">EDD57_101112</name>
</gene>
<dbReference type="Proteomes" id="UP000294746">
    <property type="component" value="Unassembled WGS sequence"/>
</dbReference>
<keyword evidence="3" id="KW-1185">Reference proteome</keyword>
<dbReference type="PANTHER" id="PTHR33594">
    <property type="entry name" value="SUPERFAMILY HYDROLASE, PUTATIVE (AFU_ORTHOLOGUE AFUA_1G03035)-RELATED"/>
    <property type="match status" value="1"/>
</dbReference>
<accession>A0A4R2S2T9</accession>
<dbReference type="Gene3D" id="1.10.472.50">
    <property type="entry name" value="HD-domain/PDEase-like"/>
    <property type="match status" value="1"/>
</dbReference>
<dbReference type="RefSeq" id="WP_243649382.1">
    <property type="nucleotide sequence ID" value="NZ_SLXV01000001.1"/>
</dbReference>
<reference evidence="2 3" key="1">
    <citation type="submission" date="2019-03" db="EMBL/GenBank/DDBJ databases">
        <title>Genomic Encyclopedia of Type Strains, Phase IV (KMG-IV): sequencing the most valuable type-strain genomes for metagenomic binning, comparative biology and taxonomic classification.</title>
        <authorList>
            <person name="Goeker M."/>
        </authorList>
    </citation>
    <scope>NUCLEOTIDE SEQUENCE [LARGE SCALE GENOMIC DNA]</scope>
    <source>
        <strain evidence="2 3">DSM 46831</strain>
    </source>
</reference>
<name>A0A4R2S2T9_9BACL</name>